<feature type="coiled-coil region" evidence="1">
    <location>
        <begin position="410"/>
        <end position="437"/>
    </location>
</feature>
<sequence length="683" mass="79595">MKLKIATIMLYPKDKNYKPRFIVFDEDKVNVITGYSQRGKSAIISIIDYCLGSKDCNIPIDLIRNKVDKFAIFINLNGEKIFIARDCPTSDIGTSESMYYYNVNVKGENKSLRTNEWIEDKDDYKINRESLKNYLTVAAGFKNISDNDDSQSNPLDAPASFRDTTAFQFQPQGIIANSTTIFYNTDTFVHLKRLQNLFPLVLGYKSYDMLILEKDIDVLEKEYRDKEKRIEDLKKAYENWQKDVYEYYTKAISLGLTNADINIETSHVEQIKNELKNVVKNVKNNNFLKENSSLRYSEKLEEFDKDRIKLSRELDVLKVDLSKIEQFDRSKNEYLNDVVLELDKRLKPIDWFLNQKGTDVCPFCDSKSEKAINELLSLKESEMNNLSIIGESKKMSFSFEKEKYSLKNDVRNKEKMLQSVNSNIKILLDENKEYYKKYQDVFEFTGKIEHVLKTLDSLAPTGELTAELIKQKEILSGKREELIRLNKTFDKNSCLKKVSDTIDNYIAKLPIESKENRKVWLDPDKSVGILVEDTKTGIRNYLSKIGSGANHMCYHLATMLGLHEYFLKLPEEDKINYIPSFLVLDQPSQVYFPEEYPKPNDNVEEKKKEKISQDIENTRLIFSTCSDFMTRTNFQTQIIILEHAPESTWKGDLNIKLVGEWRGDDIDDPKFDALIRKDWFVNN</sequence>
<feature type="coiled-coil region" evidence="1">
    <location>
        <begin position="209"/>
        <end position="243"/>
    </location>
</feature>
<dbReference type="RefSeq" id="WP_166133969.1">
    <property type="nucleotide sequence ID" value="NZ_JAAOBY010000002.1"/>
</dbReference>
<dbReference type="EMBL" id="JACRUM010000002">
    <property type="protein sequence ID" value="MBC5862778.1"/>
    <property type="molecule type" value="Genomic_DNA"/>
</dbReference>
<name>A0ABR7JEK0_9FLAO</name>
<proteinExistence type="predicted"/>
<reference evidence="2 3" key="1">
    <citation type="submission" date="2020-08" db="EMBL/GenBank/DDBJ databases">
        <title>Description of novel Flavobacterium F-400 isolate.</title>
        <authorList>
            <person name="Saticioglu I."/>
            <person name="Duman M."/>
            <person name="Altun S."/>
        </authorList>
    </citation>
    <scope>NUCLEOTIDE SEQUENCE [LARGE SCALE GENOMIC DNA]</scope>
    <source>
        <strain evidence="2 3">F-400</strain>
    </source>
</reference>
<dbReference type="InterPro" id="IPR022205">
    <property type="entry name" value="DUF3732"/>
</dbReference>
<protein>
    <submittedName>
        <fullName evidence="2">DUF3732 domain-containing protein</fullName>
    </submittedName>
</protein>
<organism evidence="2 3">
    <name type="scientific">Flavobacterium turcicum</name>
    <dbReference type="NCBI Taxonomy" id="2764718"/>
    <lineage>
        <taxon>Bacteria</taxon>
        <taxon>Pseudomonadati</taxon>
        <taxon>Bacteroidota</taxon>
        <taxon>Flavobacteriia</taxon>
        <taxon>Flavobacteriales</taxon>
        <taxon>Flavobacteriaceae</taxon>
        <taxon>Flavobacterium</taxon>
    </lineage>
</organism>
<keyword evidence="1" id="KW-0175">Coiled coil</keyword>
<evidence type="ECO:0000313" key="2">
    <source>
        <dbReference type="EMBL" id="MBC5862778.1"/>
    </source>
</evidence>
<dbReference type="Pfam" id="PF12532">
    <property type="entry name" value="DUF3732"/>
    <property type="match status" value="1"/>
</dbReference>
<evidence type="ECO:0000256" key="1">
    <source>
        <dbReference type="SAM" id="Coils"/>
    </source>
</evidence>
<evidence type="ECO:0000313" key="3">
    <source>
        <dbReference type="Proteomes" id="UP000621670"/>
    </source>
</evidence>
<dbReference type="InterPro" id="IPR027417">
    <property type="entry name" value="P-loop_NTPase"/>
</dbReference>
<dbReference type="Proteomes" id="UP000621670">
    <property type="component" value="Unassembled WGS sequence"/>
</dbReference>
<gene>
    <name evidence="2" type="ORF">H8R26_05030</name>
</gene>
<keyword evidence="3" id="KW-1185">Reference proteome</keyword>
<comment type="caution">
    <text evidence="2">The sequence shown here is derived from an EMBL/GenBank/DDBJ whole genome shotgun (WGS) entry which is preliminary data.</text>
</comment>
<dbReference type="Gene3D" id="3.40.50.300">
    <property type="entry name" value="P-loop containing nucleotide triphosphate hydrolases"/>
    <property type="match status" value="1"/>
</dbReference>
<accession>A0ABR7JEK0</accession>